<accession>A0A5B9QX55</accession>
<evidence type="ECO:0000313" key="1">
    <source>
        <dbReference type="EMBL" id="QEG41945.1"/>
    </source>
</evidence>
<gene>
    <name evidence="1" type="ORF">UC8_39730</name>
</gene>
<dbReference type="RefSeq" id="WP_068141391.1">
    <property type="nucleotide sequence ID" value="NZ_CP042914.1"/>
</dbReference>
<name>A0A5B9QX55_9BACT</name>
<dbReference type="KEGG" id="rul:UC8_39730"/>
<protein>
    <submittedName>
        <fullName evidence="1">Uncharacterized protein</fullName>
    </submittedName>
</protein>
<dbReference type="EMBL" id="CP042914">
    <property type="protein sequence ID" value="QEG41945.1"/>
    <property type="molecule type" value="Genomic_DNA"/>
</dbReference>
<organism evidence="1 2">
    <name type="scientific">Roseimaritima ulvae</name>
    <dbReference type="NCBI Taxonomy" id="980254"/>
    <lineage>
        <taxon>Bacteria</taxon>
        <taxon>Pseudomonadati</taxon>
        <taxon>Planctomycetota</taxon>
        <taxon>Planctomycetia</taxon>
        <taxon>Pirellulales</taxon>
        <taxon>Pirellulaceae</taxon>
        <taxon>Roseimaritima</taxon>
    </lineage>
</organism>
<proteinExistence type="predicted"/>
<dbReference type="Proteomes" id="UP000325286">
    <property type="component" value="Chromosome"/>
</dbReference>
<keyword evidence="2" id="KW-1185">Reference proteome</keyword>
<dbReference type="OrthoDB" id="283021at2"/>
<sequence>MSLAQTWATFKLLHLSKPAGDRLLYKSVRGQTVASVLEINIASMQRTTQLISWLRQQGNTGPIRYAAIDMFEMADSGPKLGLKDFHQQLSALGVKPLPIPGTAAQGLPRVANTLGAIDLVIFEGDREQLQDPLLQPLLNRITHQKSIVLARNGQAALTLVAPEQLQAEAETRRIA</sequence>
<evidence type="ECO:0000313" key="2">
    <source>
        <dbReference type="Proteomes" id="UP000325286"/>
    </source>
</evidence>
<dbReference type="AlphaFoldDB" id="A0A5B9QX55"/>
<reference evidence="1 2" key="1">
    <citation type="submission" date="2019-08" db="EMBL/GenBank/DDBJ databases">
        <title>Deep-cultivation of Planctomycetes and their phenomic and genomic characterization uncovers novel biology.</title>
        <authorList>
            <person name="Wiegand S."/>
            <person name="Jogler M."/>
            <person name="Boedeker C."/>
            <person name="Pinto D."/>
            <person name="Vollmers J."/>
            <person name="Rivas-Marin E."/>
            <person name="Kohn T."/>
            <person name="Peeters S.H."/>
            <person name="Heuer A."/>
            <person name="Rast P."/>
            <person name="Oberbeckmann S."/>
            <person name="Bunk B."/>
            <person name="Jeske O."/>
            <person name="Meyerdierks A."/>
            <person name="Storesund J.E."/>
            <person name="Kallscheuer N."/>
            <person name="Luecker S."/>
            <person name="Lage O.M."/>
            <person name="Pohl T."/>
            <person name="Merkel B.J."/>
            <person name="Hornburger P."/>
            <person name="Mueller R.-W."/>
            <person name="Bruemmer F."/>
            <person name="Labrenz M."/>
            <person name="Spormann A.M."/>
            <person name="Op den Camp H."/>
            <person name="Overmann J."/>
            <person name="Amann R."/>
            <person name="Jetten M.S.M."/>
            <person name="Mascher T."/>
            <person name="Medema M.H."/>
            <person name="Devos D.P."/>
            <person name="Kaster A.-K."/>
            <person name="Ovreas L."/>
            <person name="Rohde M."/>
            <person name="Galperin M.Y."/>
            <person name="Jogler C."/>
        </authorList>
    </citation>
    <scope>NUCLEOTIDE SEQUENCE [LARGE SCALE GENOMIC DNA]</scope>
    <source>
        <strain evidence="1 2">UC8</strain>
    </source>
</reference>